<reference evidence="11" key="1">
    <citation type="submission" date="2017-03" db="EMBL/GenBank/DDBJ databases">
        <title>Genomes of endolithic fungi from Antarctica.</title>
        <authorList>
            <person name="Coleine C."/>
            <person name="Masonjones S."/>
            <person name="Stajich J.E."/>
        </authorList>
    </citation>
    <scope>NUCLEOTIDE SEQUENCE [LARGE SCALE GENOMIC DNA]</scope>
    <source>
        <strain evidence="11">CCFEE 5527</strain>
    </source>
</reference>
<feature type="region of interest" description="Disordered" evidence="8">
    <location>
        <begin position="427"/>
        <end position="450"/>
    </location>
</feature>
<feature type="compositionally biased region" description="Low complexity" evidence="8">
    <location>
        <begin position="290"/>
        <end position="317"/>
    </location>
</feature>
<comment type="function">
    <text evidence="7">Plays a role in autophagy. Functions at the preautophagosomal structure (PAS) in order to form normal autophagosomes under starvation conditions. Also plays a role in mitophagy and regulation of filamentous growth.</text>
</comment>
<organism evidence="10 11">
    <name type="scientific">Cryoendolithus antarcticus</name>
    <dbReference type="NCBI Taxonomy" id="1507870"/>
    <lineage>
        <taxon>Eukaryota</taxon>
        <taxon>Fungi</taxon>
        <taxon>Dikarya</taxon>
        <taxon>Ascomycota</taxon>
        <taxon>Pezizomycotina</taxon>
        <taxon>Dothideomycetes</taxon>
        <taxon>Dothideomycetidae</taxon>
        <taxon>Cladosporiales</taxon>
        <taxon>Cladosporiaceae</taxon>
        <taxon>Cryoendolithus</taxon>
    </lineage>
</organism>
<dbReference type="PANTHER" id="PTHR40012:SF1">
    <property type="entry name" value="AUTOPHAGY-RELATED PROTEIN 29"/>
    <property type="match status" value="1"/>
</dbReference>
<evidence type="ECO:0000259" key="9">
    <source>
        <dbReference type="Pfam" id="PF18388"/>
    </source>
</evidence>
<proteinExistence type="inferred from homology"/>
<dbReference type="Pfam" id="PF18388">
    <property type="entry name" value="ATG29_N"/>
    <property type="match status" value="1"/>
</dbReference>
<dbReference type="GO" id="GO:0000045">
    <property type="term" value="P:autophagosome assembly"/>
    <property type="evidence" value="ECO:0007669"/>
    <property type="project" value="InterPro"/>
</dbReference>
<feature type="compositionally biased region" description="Pro residues" evidence="8">
    <location>
        <begin position="161"/>
        <end position="171"/>
    </location>
</feature>
<sequence length="450" mass="46900">MSPTASTSRVSAEHRRPSHSPRNSVSGQPVERSTKTSPLPGSPAPPPSRPVRYTLIVRCPFPRNGFQDPDLVSWDGTKDKALWKIISKTSNSKEIDWEATAERFEVELAFLMQQAAWLYEQHFEGMKTQMRRLASGGDDGSGSKDSRTTPSIDISSKRASPVPPPTEPGTPRPISGAQLSRTPSNATLTQSRAGSGLYTLRQRALKSSGGSQQQRTVPAKQRAAVEDDAELGHDDHDDHDDASDSEDEPSSMARSQAFRRLPSAALPERSTLGTLSSEGDRGSSEDDPESSSGGFLPFAAANAASSSSDAPLPDPAATLRGQAAGRPSSKSGPGITATKPRSPNTTSSAPDSSPSASASSTSTTPNNLEALPRPGPLSPRHRAALAAAARGDGSSGTPSMGSSFSDLEDASVTQSALEEAVMSNLQAGGGSIGSRLSSFGKGFGGGRGDH</sequence>
<evidence type="ECO:0000256" key="1">
    <source>
        <dbReference type="ARBA" id="ARBA00004329"/>
    </source>
</evidence>
<feature type="compositionally biased region" description="Polar residues" evidence="8">
    <location>
        <begin position="1"/>
        <end position="10"/>
    </location>
</feature>
<keyword evidence="4" id="KW-0813">Transport</keyword>
<dbReference type="InterPro" id="IPR040666">
    <property type="entry name" value="Atg29_N"/>
</dbReference>
<comment type="similarity">
    <text evidence="2">Belongs to the ATG29 family.</text>
</comment>
<dbReference type="InterPro" id="IPR039113">
    <property type="entry name" value="ATG29"/>
</dbReference>
<protein>
    <recommendedName>
        <fullName evidence="3">Autophagy-related protein 29</fullName>
    </recommendedName>
</protein>
<dbReference type="Proteomes" id="UP000192596">
    <property type="component" value="Unassembled WGS sequence"/>
</dbReference>
<accession>A0A1V8SBE3</accession>
<gene>
    <name evidence="10" type="ORF">B0A48_17108</name>
</gene>
<dbReference type="PANTHER" id="PTHR40012">
    <property type="entry name" value="AUTOPHAGY-RELATED PROTEIN 29"/>
    <property type="match status" value="1"/>
</dbReference>
<evidence type="ECO:0000313" key="10">
    <source>
        <dbReference type="EMBL" id="OQN96534.1"/>
    </source>
</evidence>
<keyword evidence="11" id="KW-1185">Reference proteome</keyword>
<keyword evidence="6" id="KW-0072">Autophagy</keyword>
<evidence type="ECO:0000256" key="3">
    <source>
        <dbReference type="ARBA" id="ARBA00013784"/>
    </source>
</evidence>
<dbReference type="Gene3D" id="1.10.10.2570">
    <property type="match status" value="1"/>
</dbReference>
<keyword evidence="5" id="KW-0653">Protein transport</keyword>
<evidence type="ECO:0000313" key="11">
    <source>
        <dbReference type="Proteomes" id="UP000192596"/>
    </source>
</evidence>
<evidence type="ECO:0000256" key="2">
    <source>
        <dbReference type="ARBA" id="ARBA00010082"/>
    </source>
</evidence>
<feature type="region of interest" description="Disordered" evidence="8">
    <location>
        <begin position="132"/>
        <end position="415"/>
    </location>
</feature>
<dbReference type="GO" id="GO:0015031">
    <property type="term" value="P:protein transport"/>
    <property type="evidence" value="ECO:0007669"/>
    <property type="project" value="UniProtKB-KW"/>
</dbReference>
<evidence type="ECO:0000256" key="5">
    <source>
        <dbReference type="ARBA" id="ARBA00022927"/>
    </source>
</evidence>
<dbReference type="FunFam" id="1.10.10.2570:FF:000001">
    <property type="entry name" value="Autophagy-related protein 29"/>
    <property type="match status" value="1"/>
</dbReference>
<evidence type="ECO:0000256" key="7">
    <source>
        <dbReference type="ARBA" id="ARBA00060351"/>
    </source>
</evidence>
<comment type="caution">
    <text evidence="10">The sequence shown here is derived from an EMBL/GenBank/DDBJ whole genome shotgun (WGS) entry which is preliminary data.</text>
</comment>
<dbReference type="STRING" id="1507870.A0A1V8SBE3"/>
<dbReference type="InterPro" id="IPR039362">
    <property type="entry name" value="ATG29_sf"/>
</dbReference>
<feature type="domain" description="Atg29 N-terminal" evidence="9">
    <location>
        <begin position="53"/>
        <end position="106"/>
    </location>
</feature>
<dbReference type="GO" id="GO:0000407">
    <property type="term" value="C:phagophore assembly site"/>
    <property type="evidence" value="ECO:0007669"/>
    <property type="project" value="UniProtKB-SubCell"/>
</dbReference>
<dbReference type="OrthoDB" id="21072at2759"/>
<name>A0A1V8SBE3_9PEZI</name>
<feature type="compositionally biased region" description="Acidic residues" evidence="8">
    <location>
        <begin position="237"/>
        <end position="249"/>
    </location>
</feature>
<evidence type="ECO:0000256" key="6">
    <source>
        <dbReference type="ARBA" id="ARBA00023006"/>
    </source>
</evidence>
<feature type="compositionally biased region" description="Polar residues" evidence="8">
    <location>
        <begin position="148"/>
        <end position="158"/>
    </location>
</feature>
<feature type="compositionally biased region" description="Pro residues" evidence="8">
    <location>
        <begin position="40"/>
        <end position="49"/>
    </location>
</feature>
<evidence type="ECO:0000256" key="8">
    <source>
        <dbReference type="SAM" id="MobiDB-lite"/>
    </source>
</evidence>
<feature type="region of interest" description="Disordered" evidence="8">
    <location>
        <begin position="1"/>
        <end position="51"/>
    </location>
</feature>
<feature type="compositionally biased region" description="Low complexity" evidence="8">
    <location>
        <begin position="384"/>
        <end position="405"/>
    </location>
</feature>
<feature type="compositionally biased region" description="Gly residues" evidence="8">
    <location>
        <begin position="441"/>
        <end position="450"/>
    </location>
</feature>
<evidence type="ECO:0000256" key="4">
    <source>
        <dbReference type="ARBA" id="ARBA00022448"/>
    </source>
</evidence>
<dbReference type="AlphaFoldDB" id="A0A1V8SBE3"/>
<comment type="subcellular location">
    <subcellularLocation>
        <location evidence="1">Preautophagosomal structure</location>
    </subcellularLocation>
</comment>
<feature type="compositionally biased region" description="Low complexity" evidence="8">
    <location>
        <begin position="342"/>
        <end position="367"/>
    </location>
</feature>
<feature type="compositionally biased region" description="Polar residues" evidence="8">
    <location>
        <begin position="177"/>
        <end position="193"/>
    </location>
</feature>
<dbReference type="InParanoid" id="A0A1V8SBE3"/>
<dbReference type="EMBL" id="NAJO01000065">
    <property type="protein sequence ID" value="OQN96534.1"/>
    <property type="molecule type" value="Genomic_DNA"/>
</dbReference>